<dbReference type="GO" id="GO:0006259">
    <property type="term" value="P:DNA metabolic process"/>
    <property type="evidence" value="ECO:0007669"/>
    <property type="project" value="UniProtKB-ARBA"/>
</dbReference>
<accession>A0A1G6ILT8</accession>
<dbReference type="SUPFAM" id="SSF52980">
    <property type="entry name" value="Restriction endonuclease-like"/>
    <property type="match status" value="1"/>
</dbReference>
<gene>
    <name evidence="2" type="ORF">SAMN05421737_105105</name>
</gene>
<organism evidence="2 3">
    <name type="scientific">Shouchella lonarensis</name>
    <dbReference type="NCBI Taxonomy" id="1464122"/>
    <lineage>
        <taxon>Bacteria</taxon>
        <taxon>Bacillati</taxon>
        <taxon>Bacillota</taxon>
        <taxon>Bacilli</taxon>
        <taxon>Bacillales</taxon>
        <taxon>Bacillaceae</taxon>
        <taxon>Shouchella</taxon>
    </lineage>
</organism>
<dbReference type="Gene3D" id="3.40.50.10130">
    <property type="match status" value="1"/>
</dbReference>
<feature type="domain" description="ERCC4" evidence="1">
    <location>
        <begin position="19"/>
        <end position="116"/>
    </location>
</feature>
<sequence length="176" mass="20606">MLTYRYSKSEIERIIETIVITVDTREKKNEHIREYFALKGIPFVNRTMRTGDYGCYIPANEDMGIMRDLHVSGCVERKATVDELVGNFSSKNRTRFENELIRASRAPFTLLIEDIEGYRKILEGNYRSQYTPQALLGSLKSFEARYGFTTFYIEPALTGNYIYHHFKYLVKELLKS</sequence>
<dbReference type="GO" id="GO:0003677">
    <property type="term" value="F:DNA binding"/>
    <property type="evidence" value="ECO:0007669"/>
    <property type="project" value="InterPro"/>
</dbReference>
<evidence type="ECO:0000313" key="3">
    <source>
        <dbReference type="Proteomes" id="UP000242662"/>
    </source>
</evidence>
<dbReference type="SMART" id="SM00891">
    <property type="entry name" value="ERCC4"/>
    <property type="match status" value="1"/>
</dbReference>
<dbReference type="EMBL" id="FMYM01000005">
    <property type="protein sequence ID" value="SDC07390.1"/>
    <property type="molecule type" value="Genomic_DNA"/>
</dbReference>
<dbReference type="STRING" id="1464122.SAMN05421737_105105"/>
<reference evidence="3" key="1">
    <citation type="submission" date="2016-09" db="EMBL/GenBank/DDBJ databases">
        <authorList>
            <person name="Varghese N."/>
            <person name="Submissions S."/>
        </authorList>
    </citation>
    <scope>NUCLEOTIDE SEQUENCE [LARGE SCALE GENOMIC DNA]</scope>
    <source>
        <strain evidence="3">25nlg</strain>
    </source>
</reference>
<proteinExistence type="predicted"/>
<dbReference type="GO" id="GO:0004518">
    <property type="term" value="F:nuclease activity"/>
    <property type="evidence" value="ECO:0007669"/>
    <property type="project" value="InterPro"/>
</dbReference>
<evidence type="ECO:0000259" key="1">
    <source>
        <dbReference type="SMART" id="SM00891"/>
    </source>
</evidence>
<protein>
    <submittedName>
        <fullName evidence="2">ERCC4 domain-containing protein</fullName>
    </submittedName>
</protein>
<dbReference type="InterPro" id="IPR006166">
    <property type="entry name" value="ERCC4_domain"/>
</dbReference>
<name>A0A1G6ILT8_9BACI</name>
<evidence type="ECO:0000313" key="2">
    <source>
        <dbReference type="EMBL" id="SDC07390.1"/>
    </source>
</evidence>
<dbReference type="InterPro" id="IPR011335">
    <property type="entry name" value="Restrct_endonuc-II-like"/>
</dbReference>
<keyword evidence="3" id="KW-1185">Reference proteome</keyword>
<dbReference type="Pfam" id="PF02732">
    <property type="entry name" value="ERCC4"/>
    <property type="match status" value="1"/>
</dbReference>
<dbReference type="AlphaFoldDB" id="A0A1G6ILT8"/>
<dbReference type="Proteomes" id="UP000242662">
    <property type="component" value="Unassembled WGS sequence"/>
</dbReference>